<gene>
    <name evidence="2" type="ORF">GSLYS_00005978001</name>
</gene>
<organism evidence="2 3">
    <name type="scientific">Lymnaea stagnalis</name>
    <name type="common">Great pond snail</name>
    <name type="synonym">Helix stagnalis</name>
    <dbReference type="NCBI Taxonomy" id="6523"/>
    <lineage>
        <taxon>Eukaryota</taxon>
        <taxon>Metazoa</taxon>
        <taxon>Spiralia</taxon>
        <taxon>Lophotrochozoa</taxon>
        <taxon>Mollusca</taxon>
        <taxon>Gastropoda</taxon>
        <taxon>Heterobranchia</taxon>
        <taxon>Euthyneura</taxon>
        <taxon>Panpulmonata</taxon>
        <taxon>Hygrophila</taxon>
        <taxon>Lymnaeoidea</taxon>
        <taxon>Lymnaeidae</taxon>
        <taxon>Lymnaea</taxon>
    </lineage>
</organism>
<feature type="region of interest" description="Disordered" evidence="1">
    <location>
        <begin position="1"/>
        <end position="90"/>
    </location>
</feature>
<evidence type="ECO:0000313" key="2">
    <source>
        <dbReference type="EMBL" id="CAL1531883.1"/>
    </source>
</evidence>
<name>A0AAV2HER6_LYMST</name>
<feature type="compositionally biased region" description="Polar residues" evidence="1">
    <location>
        <begin position="182"/>
        <end position="191"/>
    </location>
</feature>
<comment type="caution">
    <text evidence="2">The sequence shown here is derived from an EMBL/GenBank/DDBJ whole genome shotgun (WGS) entry which is preliminary data.</text>
</comment>
<evidence type="ECO:0000256" key="1">
    <source>
        <dbReference type="SAM" id="MobiDB-lite"/>
    </source>
</evidence>
<proteinExistence type="predicted"/>
<feature type="region of interest" description="Disordered" evidence="1">
    <location>
        <begin position="115"/>
        <end position="211"/>
    </location>
</feature>
<evidence type="ECO:0000313" key="3">
    <source>
        <dbReference type="Proteomes" id="UP001497497"/>
    </source>
</evidence>
<sequence>GGFSPGRQQRGFSPQHGNYPYSQPVGDRSFGNAFPSHQPLSSGSINRHFGSQPPDCNPGLGFQQFSQKGSNPQSHSTSIHTHGNFYPNQEYLSRTVYPSQQQQYYQQQQQFSQQQFQQQQQSQQQQHTFQQQPPQEGHNGSHPESKNELRSPGQHGLASRIDSRDVHGHSGKEDSQDDKDTTGTSTVNTRVNARRWDSHAEHSASNTDLCRNSQEASLCQTPDNISYCNESEILNLDQSNDLITNLANSKNHKTRKRKGRRKLSLKKSKMSVTKVNNEKCSEVIEDCYGDTKDVTHKSALDNNGDDSIPQLTQVKNPYSYPLPTQRGRRRGKMSWRKNIKALRLNIPESTTNNSLCSLNDNKGILSNHKMLDEERKDTNGVVLSPRLRRSSSSTVKSSDTGPMGIHAARQAKLRSVYSKNPDNGQKLHKKKREPLKEGIHYIVVGKFKGHHVMLVKLSRVSVSPTESVKAQDFESFASKEVVRTASLSMTPHTLCDQMPSVNLNSIHIEKIVNTKSPNIRKSKLSQRYNKRQFQLYGKFRSAEVSVGKQEDMCQESASTEMNIKHLPKNAFAGPISGASQNLSQSNVSKDHFFCKFKESFIRHSRAKEPSHESDVVSPHTLFFVG</sequence>
<dbReference type="Proteomes" id="UP001497497">
    <property type="component" value="Unassembled WGS sequence"/>
</dbReference>
<feature type="compositionally biased region" description="Basic and acidic residues" evidence="1">
    <location>
        <begin position="139"/>
        <end position="149"/>
    </location>
</feature>
<feature type="compositionally biased region" description="Polar residues" evidence="1">
    <location>
        <begin position="63"/>
        <end position="90"/>
    </location>
</feature>
<feature type="compositionally biased region" description="Low complexity" evidence="1">
    <location>
        <begin position="115"/>
        <end position="135"/>
    </location>
</feature>
<dbReference type="AlphaFoldDB" id="A0AAV2HER6"/>
<keyword evidence="3" id="KW-1185">Reference proteome</keyword>
<accession>A0AAV2HER6</accession>
<protein>
    <submittedName>
        <fullName evidence="2">Uncharacterized protein</fullName>
    </submittedName>
</protein>
<feature type="compositionally biased region" description="Basic and acidic residues" evidence="1">
    <location>
        <begin position="161"/>
        <end position="181"/>
    </location>
</feature>
<reference evidence="2 3" key="1">
    <citation type="submission" date="2024-04" db="EMBL/GenBank/DDBJ databases">
        <authorList>
            <consortium name="Genoscope - CEA"/>
            <person name="William W."/>
        </authorList>
    </citation>
    <scope>NUCLEOTIDE SEQUENCE [LARGE SCALE GENOMIC DNA]</scope>
</reference>
<feature type="non-terminal residue" evidence="2">
    <location>
        <position position="625"/>
    </location>
</feature>
<feature type="compositionally biased region" description="Polar residues" evidence="1">
    <location>
        <begin position="1"/>
        <end position="16"/>
    </location>
</feature>
<dbReference type="EMBL" id="CAXITT010000100">
    <property type="protein sequence ID" value="CAL1531883.1"/>
    <property type="molecule type" value="Genomic_DNA"/>
</dbReference>
<feature type="non-terminal residue" evidence="2">
    <location>
        <position position="1"/>
    </location>
</feature>